<gene>
    <name evidence="2" type="ordered locus">Bcell_1138</name>
</gene>
<name>E6TR30_EVAC2</name>
<sequence length="183" mass="21307">MKEIIKGLLGFGIIGLILYAGYSLVTWIIYTIDPQIAAAILTGGFTILLSAITIVISRNYESKQKIKEENRMKKIPVYDEFLKFMFRVLDPNDNVKDIEIKKFAKKFNPDLLIWGSSDVVQKYSEYRYAAVSNLKNENRDKINKFKEFETLLLSIRKDLGHKDKNVRENDFLRVFINDIDKET</sequence>
<evidence type="ECO:0000313" key="2">
    <source>
        <dbReference type="EMBL" id="ADU29406.1"/>
    </source>
</evidence>
<dbReference type="AlphaFoldDB" id="E6TR30"/>
<keyword evidence="1" id="KW-0812">Transmembrane</keyword>
<dbReference type="EMBL" id="CP002394">
    <property type="protein sequence ID" value="ADU29406.1"/>
    <property type="molecule type" value="Genomic_DNA"/>
</dbReference>
<proteinExistence type="predicted"/>
<evidence type="ECO:0000256" key="1">
    <source>
        <dbReference type="SAM" id="Phobius"/>
    </source>
</evidence>
<protein>
    <submittedName>
        <fullName evidence="2">Uncharacterized protein</fullName>
    </submittedName>
</protein>
<feature type="transmembrane region" description="Helical" evidence="1">
    <location>
        <begin position="36"/>
        <end position="57"/>
    </location>
</feature>
<keyword evidence="3" id="KW-1185">Reference proteome</keyword>
<dbReference type="KEGG" id="bco:Bcell_1138"/>
<feature type="transmembrane region" description="Helical" evidence="1">
    <location>
        <begin position="7"/>
        <end position="30"/>
    </location>
</feature>
<keyword evidence="1" id="KW-1133">Transmembrane helix</keyword>
<keyword evidence="1" id="KW-0472">Membrane</keyword>
<reference evidence="2" key="1">
    <citation type="submission" date="2010-12" db="EMBL/GenBank/DDBJ databases">
        <title>Complete sequence of Bacillus cellulosilyticus DSM 2522.</title>
        <authorList>
            <consortium name="US DOE Joint Genome Institute"/>
            <person name="Lucas S."/>
            <person name="Copeland A."/>
            <person name="Lapidus A."/>
            <person name="Cheng J.-F."/>
            <person name="Bruce D."/>
            <person name="Goodwin L."/>
            <person name="Pitluck S."/>
            <person name="Chertkov O."/>
            <person name="Detter J.C."/>
            <person name="Han C."/>
            <person name="Tapia R."/>
            <person name="Land M."/>
            <person name="Hauser L."/>
            <person name="Jeffries C."/>
            <person name="Kyrpides N."/>
            <person name="Ivanova N."/>
            <person name="Mikhailova N."/>
            <person name="Brumm P."/>
            <person name="Mead D."/>
            <person name="Woyke T."/>
        </authorList>
    </citation>
    <scope>NUCLEOTIDE SEQUENCE [LARGE SCALE GENOMIC DNA]</scope>
    <source>
        <strain evidence="2">DSM 2522</strain>
    </source>
</reference>
<dbReference type="Proteomes" id="UP000001401">
    <property type="component" value="Chromosome"/>
</dbReference>
<evidence type="ECO:0000313" key="3">
    <source>
        <dbReference type="Proteomes" id="UP000001401"/>
    </source>
</evidence>
<dbReference type="eggNOG" id="ENOG50335QW">
    <property type="taxonomic scope" value="Bacteria"/>
</dbReference>
<accession>E6TR30</accession>
<dbReference type="HOGENOM" id="CLU_110264_0_0_9"/>
<organism evidence="2 3">
    <name type="scientific">Evansella cellulosilytica (strain ATCC 21833 / DSM 2522 / FERM P-1141 / JCM 9156 / N-4)</name>
    <name type="common">Bacillus cellulosilyticus</name>
    <dbReference type="NCBI Taxonomy" id="649639"/>
    <lineage>
        <taxon>Bacteria</taxon>
        <taxon>Bacillati</taxon>
        <taxon>Bacillota</taxon>
        <taxon>Bacilli</taxon>
        <taxon>Bacillales</taxon>
        <taxon>Bacillaceae</taxon>
        <taxon>Evansella</taxon>
    </lineage>
</organism>
<dbReference type="RefSeq" id="WP_013487747.1">
    <property type="nucleotide sequence ID" value="NC_014829.1"/>
</dbReference>
<dbReference type="OrthoDB" id="4201760at2"/>